<organism evidence="7 8">
    <name type="scientific">Desulfosudis oleivorans (strain DSM 6200 / JCM 39069 / Hxd3)</name>
    <name type="common">Desulfococcus oleovorans</name>
    <dbReference type="NCBI Taxonomy" id="96561"/>
    <lineage>
        <taxon>Bacteria</taxon>
        <taxon>Pseudomonadati</taxon>
        <taxon>Thermodesulfobacteriota</taxon>
        <taxon>Desulfobacteria</taxon>
        <taxon>Desulfobacterales</taxon>
        <taxon>Desulfosudaceae</taxon>
        <taxon>Desulfosudis</taxon>
    </lineage>
</organism>
<name>A8ZTR4_DESOH</name>
<dbReference type="InterPro" id="IPR011050">
    <property type="entry name" value="Pectin_lyase_fold/virulence"/>
</dbReference>
<evidence type="ECO:0000256" key="4">
    <source>
        <dbReference type="ARBA" id="ARBA00022729"/>
    </source>
</evidence>
<evidence type="ECO:0000256" key="6">
    <source>
        <dbReference type="SAM" id="MobiDB-lite"/>
    </source>
</evidence>
<gene>
    <name evidence="7" type="ordered locus">Dole_2043</name>
</gene>
<feature type="region of interest" description="Disordered" evidence="6">
    <location>
        <begin position="79"/>
        <end position="197"/>
    </location>
</feature>
<keyword evidence="3" id="KW-0964">Secreted</keyword>
<dbReference type="eggNOG" id="COG1800">
    <property type="taxonomic scope" value="Bacteria"/>
</dbReference>
<sequence length="2031" mass="214932">MRNTTSRTIGVVFFLLVLLLGTTFSFAGVTYYTYDDRGRVVKAEYDEGFAVYYAYDAAGNRLLMENFFDADLDGLSDSLESAGCTDPNDADTDDDGIVDGIEDANRNGVVDPGETDPCNPDTDGDGIQDGSEQGYTLDDIHPDTDTNVFQPDLDSSTTTDPLNSDTDNDRISDGNEDANHNGRIDAGELDPNNPCTTVSSDDSLQDKINAASDGDELVVADGTYGSVSFNGKKIVVRSLNGPENCFIDGQETTRAVVFNSGEDEQTILSGFTITGGLAAGEGGGILCDGASPIIYNCIIQDCQATNGGGMAAINGAAPTVIECRIESNTASGYGGGIYCADASGPGMALDGCTLMDNFAAKGGGVYHTAAAAGTLLLSNCVIAKNSSTYAVADTAYAGSGVHDDVAAALTTIINCTIADNTGARGTAYDYAAYLNGGTDILRNTILWSGVSTTHHLYGPAAANVSYCLIQGGGYAASPAVLNTDPLFVNAAEDDYHLQETSPCIDAGTATSAPLFDIDGDDRPMGWYDMGADESPVTRGTVIQQLIDQAAPGSTVVVPDGTYVLNGAGNIELRGKNITLRSESNDPSRCIIDLGELTGGFYIHQGEGHDTVISGFTIQNGATGGSGGGILCDGASPTITNCVIRDCDAVYGGAIATINGAAPVVTDCDLLDNTATGTGSGGGIHCINASGTGMRVETCVIRGNSGYYGGGVTHAGTSKLSLINCLIAENVSRYSAGNTTRIGSGVYDPNEDALTSLLNCTVTANHGSRTGSYAKYDYGVCCKNDSAGIDTIKNSIICGNTTTQVYALPYTMASYSLIQMQDGYKGFGNINADPVFVDAANGDYHLDDTSPCIDAAMATGAPLTDLDGEARPVGLYDIGAYESGVDRDSIQRAIAEAIDGDVVIIPDDTYTLGGNMNIDLMGKAITLRSASNDPAQCILDLGGLGNGFYIFQGEGSGTVISGFTIRNGYTSGNGGGILCNGASPIIENCIIENCTAGANGGGIAAVNGAHPMIVNCTIVDNKAKESVDYGGGGIYCSGAVDPGMKVDGCTLLYNRAYDGGGVFHTGTSKLFLTNCVIARNRSTHSAASYRSGSGVHDRLGSRNAKTSIINCTISHNTGSRGPTSTRDYGVHLYSSGAVVKNSIIWGNSTDQLYNPEANDVSYCLIEGGYSTSTGILDADPLFVDGPGDNYHLQATSPCIDSGTATDAPSFDIDGDVRPLGLGFDIGADEVVPTCTVYEDAEDVETSGWEIYDNDPTGATVANVDEGETRAIGLSGDGTANGYRLRLADGSKWNNTGQFLARWRMNYNEWFTVYFDCDTTEGHRYLAYSPANQDNLGTGEYVHHGLGSSARGGTWQTFSRNLAADLKDAQPGNTLLAVNGFLIRGSGRVDDITLWLDTDEDHLSDWEETTACGTDPAAPDSDGDGLMDGEEVYFWMTDPTNSDSDGDGNDDGVEVLLGFDPANPDSNPAFTVYEDAEDGETSGWGVYDNDPTGATVANVDEGETRAIDLSGDGTANGYRLRLADGSKWNNTGQFLARWRINYNEWFTVYFDCDTTDGHRYLTYNPANQDNLGDGEYVHHGLGSSARGGTWQTFSRNLAADLKDAQPGSTLLAVNGFLIRGSGRVDDITLWLDTDEDHLSDWEETTACGTDPAAPDSDGDGLMDGEEVYDWMTDPANSDSDGDGTDDGVEVLLGFDPANPDSNPVFTVYEDAEDGETSGWGVYDNDPTGATVANVDEGETRAIDLFGDGTANGYRLRLADGSKWNNQTQFVAQWNMCYSEWFTVYFDCETDWGHRYIYYNPSSNDLLGIGEYVHFGLGPEANTGNWYTFTRSLAADLHKAQPGNTLLEVNGFLIRGSGRVDNIRLLAEVPDRIVYEDAEDGATPGWAVYDNDPAGAAILNVDDNGDRVIQFAGDGTANGYRLRTLGGGTKWQNTTHFIARWDMNYNEWFTVYFDCETTGGHRYLTYNPASNDNLGTGEYVYHGLGSSACDGTWQTFMRDLEADLNEAQPDNSLLEVNGFLIRGSGMVDDISLNR</sequence>
<dbReference type="SUPFAM" id="SSF51126">
    <property type="entry name" value="Pectin lyase-like"/>
    <property type="match status" value="3"/>
</dbReference>
<proteinExistence type="predicted"/>
<evidence type="ECO:0000256" key="1">
    <source>
        <dbReference type="ARBA" id="ARBA00004613"/>
    </source>
</evidence>
<dbReference type="eggNOG" id="COG2885">
    <property type="taxonomic scope" value="Bacteria"/>
</dbReference>
<keyword evidence="8" id="KW-1185">Reference proteome</keyword>
<dbReference type="InterPro" id="IPR059226">
    <property type="entry name" value="Choice_anch_Q_dom"/>
</dbReference>
<dbReference type="PANTHER" id="PTHR37467">
    <property type="entry name" value="EXPORTED CALCIUM-BINDING GLYCOPROTEIN-RELATED"/>
    <property type="match status" value="1"/>
</dbReference>
<evidence type="ECO:0000256" key="5">
    <source>
        <dbReference type="ARBA" id="ARBA00022837"/>
    </source>
</evidence>
<protein>
    <recommendedName>
        <fullName evidence="2">Probable pectate lyase C</fullName>
    </recommendedName>
</protein>
<evidence type="ECO:0000256" key="2">
    <source>
        <dbReference type="ARBA" id="ARBA00016512"/>
    </source>
</evidence>
<accession>A8ZTR4</accession>
<dbReference type="InterPro" id="IPR053180">
    <property type="entry name" value="Ca-binding_acidic-repeat"/>
</dbReference>
<evidence type="ECO:0000256" key="3">
    <source>
        <dbReference type="ARBA" id="ARBA00022525"/>
    </source>
</evidence>
<dbReference type="STRING" id="96561.Dole_2043"/>
<dbReference type="RefSeq" id="WP_012175459.1">
    <property type="nucleotide sequence ID" value="NC_009943.1"/>
</dbReference>
<dbReference type="InterPro" id="IPR018247">
    <property type="entry name" value="EF_Hand_1_Ca_BS"/>
</dbReference>
<feature type="compositionally biased region" description="Acidic residues" evidence="6">
    <location>
        <begin position="88"/>
        <end position="102"/>
    </location>
</feature>
<dbReference type="KEGG" id="dol:Dole_2043"/>
<dbReference type="PROSITE" id="PS00018">
    <property type="entry name" value="EF_HAND_1"/>
    <property type="match status" value="2"/>
</dbReference>
<dbReference type="Pfam" id="PF18884">
    <property type="entry name" value="TSP3_bac"/>
    <property type="match status" value="4"/>
</dbReference>
<comment type="subcellular location">
    <subcellularLocation>
        <location evidence="1">Secreted</location>
    </subcellularLocation>
</comment>
<dbReference type="InterPro" id="IPR059100">
    <property type="entry name" value="TSP3_bac"/>
</dbReference>
<keyword evidence="4" id="KW-0732">Signal</keyword>
<dbReference type="eggNOG" id="COG3420">
    <property type="taxonomic scope" value="Bacteria"/>
</dbReference>
<dbReference type="HOGENOM" id="CLU_233417_0_0_7"/>
<feature type="compositionally biased region" description="Basic and acidic residues" evidence="6">
    <location>
        <begin position="167"/>
        <end position="186"/>
    </location>
</feature>
<dbReference type="EMBL" id="CP000859">
    <property type="protein sequence ID" value="ABW67847.1"/>
    <property type="molecule type" value="Genomic_DNA"/>
</dbReference>
<feature type="compositionally biased region" description="Polar residues" evidence="6">
    <location>
        <begin position="145"/>
        <end position="165"/>
    </location>
</feature>
<dbReference type="PANTHER" id="PTHR37467:SF1">
    <property type="entry name" value="EXPORTED CALCIUM-BINDING GLYCOPROTEIN"/>
    <property type="match status" value="1"/>
</dbReference>
<dbReference type="OrthoDB" id="5522195at2"/>
<dbReference type="InterPro" id="IPR006626">
    <property type="entry name" value="PbH1"/>
</dbReference>
<dbReference type="Gene3D" id="2.160.20.10">
    <property type="entry name" value="Single-stranded right-handed beta-helix, Pectin lyase-like"/>
    <property type="match status" value="3"/>
</dbReference>
<dbReference type="InterPro" id="IPR012334">
    <property type="entry name" value="Pectin_lyas_fold"/>
</dbReference>
<evidence type="ECO:0000313" key="7">
    <source>
        <dbReference type="EMBL" id="ABW67847.1"/>
    </source>
</evidence>
<keyword evidence="5" id="KW-0106">Calcium</keyword>
<dbReference type="SMART" id="SM00710">
    <property type="entry name" value="PbH1"/>
    <property type="match status" value="13"/>
</dbReference>
<evidence type="ECO:0000313" key="8">
    <source>
        <dbReference type="Proteomes" id="UP000008561"/>
    </source>
</evidence>
<reference evidence="7 8" key="1">
    <citation type="submission" date="2007-10" db="EMBL/GenBank/DDBJ databases">
        <title>Complete sequence of Desulfococcus oleovorans Hxd3.</title>
        <authorList>
            <consortium name="US DOE Joint Genome Institute"/>
            <person name="Copeland A."/>
            <person name="Lucas S."/>
            <person name="Lapidus A."/>
            <person name="Barry K."/>
            <person name="Glavina del Rio T."/>
            <person name="Dalin E."/>
            <person name="Tice H."/>
            <person name="Pitluck S."/>
            <person name="Kiss H."/>
            <person name="Brettin T."/>
            <person name="Bruce D."/>
            <person name="Detter J.C."/>
            <person name="Han C."/>
            <person name="Schmutz J."/>
            <person name="Larimer F."/>
            <person name="Land M."/>
            <person name="Hauser L."/>
            <person name="Kyrpides N."/>
            <person name="Kim E."/>
            <person name="Wawrik B."/>
            <person name="Richardson P."/>
        </authorList>
    </citation>
    <scope>NUCLEOTIDE SEQUENCE [LARGE SCALE GENOMIC DNA]</scope>
    <source>
        <strain evidence="8">DSM 6200 / JCM 39069 / Hxd3</strain>
    </source>
</reference>
<dbReference type="Proteomes" id="UP000008561">
    <property type="component" value="Chromosome"/>
</dbReference>
<dbReference type="NCBIfam" id="NF041518">
    <property type="entry name" value="choice_anch_Q"/>
    <property type="match status" value="3"/>
</dbReference>